<keyword evidence="3" id="KW-1185">Reference proteome</keyword>
<evidence type="ECO:0000313" key="2">
    <source>
        <dbReference type="EMBL" id="MDN3569699.1"/>
    </source>
</evidence>
<dbReference type="InterPro" id="IPR054189">
    <property type="entry name" value="DUF6894"/>
</dbReference>
<protein>
    <submittedName>
        <fullName evidence="2">Catalase</fullName>
    </submittedName>
</protein>
<dbReference type="RefSeq" id="WP_238288679.1">
    <property type="nucleotide sequence ID" value="NZ_BPQS01000013.1"/>
</dbReference>
<feature type="domain" description="DUF6894" evidence="1">
    <location>
        <begin position="22"/>
        <end position="70"/>
    </location>
</feature>
<reference evidence="3" key="1">
    <citation type="journal article" date="2019" name="Int. J. Syst. Evol. Microbiol.">
        <title>The Global Catalogue of Microorganisms (GCM) 10K type strain sequencing project: providing services to taxonomists for standard genome sequencing and annotation.</title>
        <authorList>
            <consortium name="The Broad Institute Genomics Platform"/>
            <consortium name="The Broad Institute Genome Sequencing Center for Infectious Disease"/>
            <person name="Wu L."/>
            <person name="Ma J."/>
        </authorList>
    </citation>
    <scope>NUCLEOTIDE SEQUENCE [LARGE SCALE GENOMIC DNA]</scope>
    <source>
        <strain evidence="3">CECT 7806</strain>
    </source>
</reference>
<sequence>MVRAQFTIRLDGASLPASAAQWVADTDAARDAARTIVQGLMRQHGGDPRLLGATMVITDADGATLLELPFLDVLYMPVEPVCDADRRPRVPRKRAPTRLGAALGPMRRLAGALGARIQPRPGH</sequence>
<proteinExistence type="predicted"/>
<gene>
    <name evidence="2" type="ORF">QWZ18_03540</name>
</gene>
<organism evidence="2 3">
    <name type="scientific">Methylobacterium longum</name>
    <dbReference type="NCBI Taxonomy" id="767694"/>
    <lineage>
        <taxon>Bacteria</taxon>
        <taxon>Pseudomonadati</taxon>
        <taxon>Pseudomonadota</taxon>
        <taxon>Alphaproteobacteria</taxon>
        <taxon>Hyphomicrobiales</taxon>
        <taxon>Methylobacteriaceae</taxon>
        <taxon>Methylobacterium</taxon>
    </lineage>
</organism>
<evidence type="ECO:0000259" key="1">
    <source>
        <dbReference type="Pfam" id="PF21834"/>
    </source>
</evidence>
<name>A0ABT8AJY0_9HYPH</name>
<dbReference type="EMBL" id="JAUFPT010000007">
    <property type="protein sequence ID" value="MDN3569699.1"/>
    <property type="molecule type" value="Genomic_DNA"/>
</dbReference>
<accession>A0ABT8AJY0</accession>
<evidence type="ECO:0000313" key="3">
    <source>
        <dbReference type="Proteomes" id="UP001244297"/>
    </source>
</evidence>
<dbReference type="Pfam" id="PF21834">
    <property type="entry name" value="DUF6894"/>
    <property type="match status" value="1"/>
</dbReference>
<dbReference type="Proteomes" id="UP001244297">
    <property type="component" value="Unassembled WGS sequence"/>
</dbReference>
<comment type="caution">
    <text evidence="2">The sequence shown here is derived from an EMBL/GenBank/DDBJ whole genome shotgun (WGS) entry which is preliminary data.</text>
</comment>